<name>B2TAI2_PARPJ</name>
<dbReference type="HOGENOM" id="CLU_3197136_0_0_4"/>
<evidence type="ECO:0000313" key="2">
    <source>
        <dbReference type="EMBL" id="ACD21484.1"/>
    </source>
</evidence>
<evidence type="ECO:0000256" key="1">
    <source>
        <dbReference type="SAM" id="Phobius"/>
    </source>
</evidence>
<dbReference type="Proteomes" id="UP000001739">
    <property type="component" value="Chromosome 2"/>
</dbReference>
<dbReference type="AlphaFoldDB" id="B2TAI2"/>
<feature type="transmembrane region" description="Helical" evidence="1">
    <location>
        <begin position="9"/>
        <end position="28"/>
    </location>
</feature>
<reference evidence="2 3" key="1">
    <citation type="journal article" date="2011" name="J. Bacteriol.">
        <title>Complete genome sequence of the plant growth-promoting endophyte Burkholderia phytofirmans strain PsJN.</title>
        <authorList>
            <person name="Weilharter A."/>
            <person name="Mitter B."/>
            <person name="Shin M.V."/>
            <person name="Chain P.S."/>
            <person name="Nowak J."/>
            <person name="Sessitsch A."/>
        </authorList>
    </citation>
    <scope>NUCLEOTIDE SEQUENCE [LARGE SCALE GENOMIC DNA]</scope>
    <source>
        <strain evidence="3">DSM 17436 / LMG 22146 / PsJN</strain>
    </source>
</reference>
<dbReference type="STRING" id="398527.Bphyt_7199"/>
<evidence type="ECO:0000313" key="3">
    <source>
        <dbReference type="Proteomes" id="UP000001739"/>
    </source>
</evidence>
<gene>
    <name evidence="2" type="ordered locus">Bphyt_7199</name>
</gene>
<dbReference type="KEGG" id="bpy:Bphyt_7199"/>
<accession>B2TAI2</accession>
<organism evidence="2 3">
    <name type="scientific">Paraburkholderia phytofirmans (strain DSM 17436 / LMG 22146 / PsJN)</name>
    <name type="common">Burkholderia phytofirmans</name>
    <dbReference type="NCBI Taxonomy" id="398527"/>
    <lineage>
        <taxon>Bacteria</taxon>
        <taxon>Pseudomonadati</taxon>
        <taxon>Pseudomonadota</taxon>
        <taxon>Betaproteobacteria</taxon>
        <taxon>Burkholderiales</taxon>
        <taxon>Burkholderiaceae</taxon>
        <taxon>Paraburkholderia</taxon>
    </lineage>
</organism>
<protein>
    <submittedName>
        <fullName evidence="2">Uncharacterized protein</fullName>
    </submittedName>
</protein>
<proteinExistence type="predicted"/>
<keyword evidence="1" id="KW-1133">Transmembrane helix</keyword>
<dbReference type="EMBL" id="CP001053">
    <property type="protein sequence ID" value="ACD21484.1"/>
    <property type="molecule type" value="Genomic_DNA"/>
</dbReference>
<sequence>MRGWRAARVYGQLAIFVGATINIISYPMDIQEATDDLLFMFGLKQ</sequence>
<keyword evidence="1" id="KW-0472">Membrane</keyword>
<keyword evidence="1" id="KW-0812">Transmembrane</keyword>